<accession>A0A845MAG2</accession>
<dbReference type="EMBL" id="WTUX01000022">
    <property type="protein sequence ID" value="MZR15337.1"/>
    <property type="molecule type" value="Genomic_DNA"/>
</dbReference>
<dbReference type="GO" id="GO:0004029">
    <property type="term" value="F:aldehyde dehydrogenase (NAD+) activity"/>
    <property type="evidence" value="ECO:0007669"/>
    <property type="project" value="TreeGrafter"/>
</dbReference>
<protein>
    <submittedName>
        <fullName evidence="2">NAD-dependent epimerase/dehydratase family protein</fullName>
    </submittedName>
</protein>
<sequence>MTKTVLILGASGKIGTHSARAFEAAGWTVRRFDRKTDDMTQAAMGCDVIVNGMNPPKYHNWAEIIPQITRDVIAAARASGATVVIPGNVYVYGDTAGEWSETTPHRPCSRKGRIRDEMERAYRDSGVQTIILRAGNFLDPESGDDVMTAMVLARLDKGRMMYPGPGDVVTPWCYLPDWARAAVALAEMRDALGRFEDVPFPGHALSLDEVRAWLSAAMGRPIRRTSFPWWALRLAAPVWELGRELTEMRYLCDTPHTLAPKRLEALLPGFRPTPLDTVLRGYLPEAAASAAAPVRA</sequence>
<evidence type="ECO:0000313" key="3">
    <source>
        <dbReference type="Proteomes" id="UP000467322"/>
    </source>
</evidence>
<organism evidence="2 3">
    <name type="scientific">Maritimibacter harenae</name>
    <dbReference type="NCBI Taxonomy" id="2606218"/>
    <lineage>
        <taxon>Bacteria</taxon>
        <taxon>Pseudomonadati</taxon>
        <taxon>Pseudomonadota</taxon>
        <taxon>Alphaproteobacteria</taxon>
        <taxon>Rhodobacterales</taxon>
        <taxon>Roseobacteraceae</taxon>
        <taxon>Maritimibacter</taxon>
    </lineage>
</organism>
<gene>
    <name evidence="2" type="ORF">GQE99_20145</name>
</gene>
<dbReference type="PANTHER" id="PTHR48079">
    <property type="entry name" value="PROTEIN YEEZ"/>
    <property type="match status" value="1"/>
</dbReference>
<feature type="domain" description="NAD-dependent epimerase/dehydratase" evidence="1">
    <location>
        <begin position="5"/>
        <end position="192"/>
    </location>
</feature>
<evidence type="ECO:0000259" key="1">
    <source>
        <dbReference type="Pfam" id="PF01370"/>
    </source>
</evidence>
<proteinExistence type="predicted"/>
<evidence type="ECO:0000313" key="2">
    <source>
        <dbReference type="EMBL" id="MZR15337.1"/>
    </source>
</evidence>
<dbReference type="InterPro" id="IPR001509">
    <property type="entry name" value="Epimerase_deHydtase"/>
</dbReference>
<dbReference type="Pfam" id="PF01370">
    <property type="entry name" value="Epimerase"/>
    <property type="match status" value="1"/>
</dbReference>
<name>A0A845MAG2_9RHOB</name>
<keyword evidence="3" id="KW-1185">Reference proteome</keyword>
<dbReference type="RefSeq" id="WP_161353746.1">
    <property type="nucleotide sequence ID" value="NZ_WTUX01000022.1"/>
</dbReference>
<dbReference type="Gene3D" id="3.40.50.720">
    <property type="entry name" value="NAD(P)-binding Rossmann-like Domain"/>
    <property type="match status" value="1"/>
</dbReference>
<comment type="caution">
    <text evidence="2">The sequence shown here is derived from an EMBL/GenBank/DDBJ whole genome shotgun (WGS) entry which is preliminary data.</text>
</comment>
<dbReference type="GO" id="GO:0005737">
    <property type="term" value="C:cytoplasm"/>
    <property type="evidence" value="ECO:0007669"/>
    <property type="project" value="TreeGrafter"/>
</dbReference>
<dbReference type="PANTHER" id="PTHR48079:SF6">
    <property type="entry name" value="NAD(P)-BINDING DOMAIN-CONTAINING PROTEIN-RELATED"/>
    <property type="match status" value="1"/>
</dbReference>
<dbReference type="AlphaFoldDB" id="A0A845MAG2"/>
<reference evidence="2 3" key="1">
    <citation type="submission" date="2019-12" db="EMBL/GenBank/DDBJ databases">
        <title>Maritimibacter sp. nov. sp. isolated from sea sand.</title>
        <authorList>
            <person name="Kim J."/>
            <person name="Jeong S.E."/>
            <person name="Jung H.S."/>
            <person name="Jeon C.O."/>
        </authorList>
    </citation>
    <scope>NUCLEOTIDE SEQUENCE [LARGE SCALE GENOMIC DNA]</scope>
    <source>
        <strain evidence="2 3">DP07</strain>
    </source>
</reference>
<dbReference type="Proteomes" id="UP000467322">
    <property type="component" value="Unassembled WGS sequence"/>
</dbReference>
<dbReference type="InterPro" id="IPR051783">
    <property type="entry name" value="NAD(P)-dependent_oxidoreduct"/>
</dbReference>
<dbReference type="InterPro" id="IPR036291">
    <property type="entry name" value="NAD(P)-bd_dom_sf"/>
</dbReference>
<dbReference type="SUPFAM" id="SSF51735">
    <property type="entry name" value="NAD(P)-binding Rossmann-fold domains"/>
    <property type="match status" value="1"/>
</dbReference>